<dbReference type="PROSITE" id="PS51257">
    <property type="entry name" value="PROKAR_LIPOPROTEIN"/>
    <property type="match status" value="1"/>
</dbReference>
<dbReference type="EMBL" id="DTDP01000144">
    <property type="protein sequence ID" value="HGK54009.1"/>
    <property type="molecule type" value="Genomic_DNA"/>
</dbReference>
<proteinExistence type="predicted"/>
<organism evidence="1">
    <name type="scientific">candidate division WOR-3 bacterium</name>
    <dbReference type="NCBI Taxonomy" id="2052148"/>
    <lineage>
        <taxon>Bacteria</taxon>
        <taxon>Bacteria division WOR-3</taxon>
    </lineage>
</organism>
<dbReference type="AlphaFoldDB" id="A0A7V3ZTT0"/>
<name>A0A7V3ZTT0_UNCW3</name>
<sequence length="153" mass="16999">MKKIFIITLGLGLILSCGKKEKKLEEIEKTPLPQISPEEIKIDTIAIKDTFMPKGYPYQALQRPDPLKPLVGAAFKGEEKEVDLSTLKLVGILKGNKGNAALFEGSDGRAYFIREKDKVRGGYVKAITSNEVIVEITAYGTPIEVKYSLRQEE</sequence>
<comment type="caution">
    <text evidence="1">The sequence shown here is derived from an EMBL/GenBank/DDBJ whole genome shotgun (WGS) entry which is preliminary data.</text>
</comment>
<evidence type="ECO:0008006" key="2">
    <source>
        <dbReference type="Google" id="ProtNLM"/>
    </source>
</evidence>
<protein>
    <recommendedName>
        <fullName evidence="2">Pilus assembly protein PilP</fullName>
    </recommendedName>
</protein>
<reference evidence="1" key="1">
    <citation type="journal article" date="2020" name="mSystems">
        <title>Genome- and Community-Level Interaction Insights into Carbon Utilization and Element Cycling Functions of Hydrothermarchaeota in Hydrothermal Sediment.</title>
        <authorList>
            <person name="Zhou Z."/>
            <person name="Liu Y."/>
            <person name="Xu W."/>
            <person name="Pan J."/>
            <person name="Luo Z.H."/>
            <person name="Li M."/>
        </authorList>
    </citation>
    <scope>NUCLEOTIDE SEQUENCE [LARGE SCALE GENOMIC DNA]</scope>
    <source>
        <strain evidence="1">SpSt-695</strain>
    </source>
</reference>
<evidence type="ECO:0000313" key="1">
    <source>
        <dbReference type="EMBL" id="HGK54009.1"/>
    </source>
</evidence>
<dbReference type="Gene3D" id="2.30.30.830">
    <property type="match status" value="1"/>
</dbReference>
<accession>A0A7V3ZTT0</accession>
<gene>
    <name evidence="1" type="ORF">ENU72_03180</name>
</gene>